<dbReference type="HOGENOM" id="CLU_1156991_0_0_1"/>
<dbReference type="EMBL" id="KN824352">
    <property type="protein sequence ID" value="KIM22592.1"/>
    <property type="molecule type" value="Genomic_DNA"/>
</dbReference>
<evidence type="ECO:0000313" key="2">
    <source>
        <dbReference type="Proteomes" id="UP000054097"/>
    </source>
</evidence>
<dbReference type="AlphaFoldDB" id="A0A0C2WZA4"/>
<dbReference type="Proteomes" id="UP000054097">
    <property type="component" value="Unassembled WGS sequence"/>
</dbReference>
<sequence>MGYALSSPLGPLVAAGSAVKKRVRTGIAGAQETRLTNAIGVTALASSSNNDSTARAWGSIRARGCGLFRASARGLLGTRRSGLLARGRVTATSRLGHSDGSVFGDGGRSGGTVTTSRSGLFLARVRSHGGVLGDCASAAVAVSCCEVHFAADTTAVRAGWEDFEVLIVGRSGSGRETGCDEGKGDRCKSGEMHCLRVYSWIWIEVFSFRGEWAIGAAGLMEKVGGLPKKSTVKNSKVVCI</sequence>
<proteinExistence type="predicted"/>
<keyword evidence="2" id="KW-1185">Reference proteome</keyword>
<gene>
    <name evidence="1" type="ORF">M408DRAFT_282617</name>
</gene>
<reference evidence="2" key="2">
    <citation type="submission" date="2015-01" db="EMBL/GenBank/DDBJ databases">
        <title>Evolutionary Origins and Diversification of the Mycorrhizal Mutualists.</title>
        <authorList>
            <consortium name="DOE Joint Genome Institute"/>
            <consortium name="Mycorrhizal Genomics Consortium"/>
            <person name="Kohler A."/>
            <person name="Kuo A."/>
            <person name="Nagy L.G."/>
            <person name="Floudas D."/>
            <person name="Copeland A."/>
            <person name="Barry K.W."/>
            <person name="Cichocki N."/>
            <person name="Veneault-Fourrey C."/>
            <person name="LaButti K."/>
            <person name="Lindquist E.A."/>
            <person name="Lipzen A."/>
            <person name="Lundell T."/>
            <person name="Morin E."/>
            <person name="Murat C."/>
            <person name="Riley R."/>
            <person name="Ohm R."/>
            <person name="Sun H."/>
            <person name="Tunlid A."/>
            <person name="Henrissat B."/>
            <person name="Grigoriev I.V."/>
            <person name="Hibbett D.S."/>
            <person name="Martin F."/>
        </authorList>
    </citation>
    <scope>NUCLEOTIDE SEQUENCE [LARGE SCALE GENOMIC DNA]</scope>
    <source>
        <strain evidence="2">MAFF 305830</strain>
    </source>
</reference>
<protein>
    <submittedName>
        <fullName evidence="1">Uncharacterized protein</fullName>
    </submittedName>
</protein>
<name>A0A0C2WZA4_SERVB</name>
<organism evidence="1 2">
    <name type="scientific">Serendipita vermifera MAFF 305830</name>
    <dbReference type="NCBI Taxonomy" id="933852"/>
    <lineage>
        <taxon>Eukaryota</taxon>
        <taxon>Fungi</taxon>
        <taxon>Dikarya</taxon>
        <taxon>Basidiomycota</taxon>
        <taxon>Agaricomycotina</taxon>
        <taxon>Agaricomycetes</taxon>
        <taxon>Sebacinales</taxon>
        <taxon>Serendipitaceae</taxon>
        <taxon>Serendipita</taxon>
    </lineage>
</organism>
<accession>A0A0C2WZA4</accession>
<reference evidence="1 2" key="1">
    <citation type="submission" date="2014-04" db="EMBL/GenBank/DDBJ databases">
        <authorList>
            <consortium name="DOE Joint Genome Institute"/>
            <person name="Kuo A."/>
            <person name="Zuccaro A."/>
            <person name="Kohler A."/>
            <person name="Nagy L.G."/>
            <person name="Floudas D."/>
            <person name="Copeland A."/>
            <person name="Barry K.W."/>
            <person name="Cichocki N."/>
            <person name="Veneault-Fourrey C."/>
            <person name="LaButti K."/>
            <person name="Lindquist E.A."/>
            <person name="Lipzen A."/>
            <person name="Lundell T."/>
            <person name="Morin E."/>
            <person name="Murat C."/>
            <person name="Sun H."/>
            <person name="Tunlid A."/>
            <person name="Henrissat B."/>
            <person name="Grigoriev I.V."/>
            <person name="Hibbett D.S."/>
            <person name="Martin F."/>
            <person name="Nordberg H.P."/>
            <person name="Cantor M.N."/>
            <person name="Hua S.X."/>
        </authorList>
    </citation>
    <scope>NUCLEOTIDE SEQUENCE [LARGE SCALE GENOMIC DNA]</scope>
    <source>
        <strain evidence="1 2">MAFF 305830</strain>
    </source>
</reference>
<evidence type="ECO:0000313" key="1">
    <source>
        <dbReference type="EMBL" id="KIM22592.1"/>
    </source>
</evidence>